<name>A0A3L6N2C1_FUSOX</name>
<proteinExistence type="predicted"/>
<comment type="caution">
    <text evidence="1">The sequence shown here is derived from an EMBL/GenBank/DDBJ whole genome shotgun (WGS) entry which is preliminary data.</text>
</comment>
<sequence length="227" mass="25739">MAQPKAPAEELKARLTAMSPESHSKFFREILVTLKPVFVSREPNSSKFGYYVPNVPMQDALAICQAVNEREANSIFYSSNHFNAVDSYITRETSDLKAFLDFLSPCYSSLLTSISISFPILQAEQGQSQERKLSLDGMQCLKLLQTSCTKLKTLELVVHPSNSFGLARNAPIYLRLKDSLSRVNEELRRISLLEKVIVRCFGNLDPEVEKLMKGFDWEVDTDQCKPY</sequence>
<dbReference type="EMBL" id="MRCU01000010">
    <property type="protein sequence ID" value="RKK10730.1"/>
    <property type="molecule type" value="Genomic_DNA"/>
</dbReference>
<dbReference type="Proteomes" id="UP000270866">
    <property type="component" value="Unassembled WGS sequence"/>
</dbReference>
<protein>
    <submittedName>
        <fullName evidence="1">Uncharacterized protein</fullName>
    </submittedName>
</protein>
<gene>
    <name evidence="1" type="ORF">BFJ65_g14725</name>
</gene>
<evidence type="ECO:0000313" key="2">
    <source>
        <dbReference type="Proteomes" id="UP000270866"/>
    </source>
</evidence>
<dbReference type="AlphaFoldDB" id="A0A3L6N2C1"/>
<organism evidence="1 2">
    <name type="scientific">Fusarium oxysporum f. sp. cepae</name>
    <dbReference type="NCBI Taxonomy" id="396571"/>
    <lineage>
        <taxon>Eukaryota</taxon>
        <taxon>Fungi</taxon>
        <taxon>Dikarya</taxon>
        <taxon>Ascomycota</taxon>
        <taxon>Pezizomycotina</taxon>
        <taxon>Sordariomycetes</taxon>
        <taxon>Hypocreomycetidae</taxon>
        <taxon>Hypocreales</taxon>
        <taxon>Nectriaceae</taxon>
        <taxon>Fusarium</taxon>
        <taxon>Fusarium oxysporum species complex</taxon>
    </lineage>
</organism>
<accession>A0A3L6N2C1</accession>
<reference evidence="1 2" key="1">
    <citation type="journal article" date="2018" name="Sci. Rep.">
        <title>Characterisation of pathogen-specific regions and novel effector candidates in Fusarium oxysporum f. sp. cepae.</title>
        <authorList>
            <person name="Armitage A.D."/>
            <person name="Taylor A."/>
            <person name="Sobczyk M.K."/>
            <person name="Baxter L."/>
            <person name="Greenfield B.P."/>
            <person name="Bates H.J."/>
            <person name="Wilson F."/>
            <person name="Jackson A.C."/>
            <person name="Ott S."/>
            <person name="Harrison R.J."/>
            <person name="Clarkson J.P."/>
        </authorList>
    </citation>
    <scope>NUCLEOTIDE SEQUENCE [LARGE SCALE GENOMIC DNA]</scope>
    <source>
        <strain evidence="1 2">FoC_Fus2</strain>
    </source>
</reference>
<evidence type="ECO:0000313" key="1">
    <source>
        <dbReference type="EMBL" id="RKK10730.1"/>
    </source>
</evidence>